<dbReference type="EMBL" id="SRLN01000012">
    <property type="protein sequence ID" value="KAB0241450.1"/>
    <property type="molecule type" value="Genomic_DNA"/>
</dbReference>
<name>A0A5J5LVA9_MICAE</name>
<dbReference type="RefSeq" id="WP_150976834.1">
    <property type="nucleotide sequence ID" value="NZ_SRLN01000012.1"/>
</dbReference>
<organism evidence="1 2">
    <name type="scientific">Microcystis aeruginosa EAWAG127a</name>
    <dbReference type="NCBI Taxonomy" id="2529855"/>
    <lineage>
        <taxon>Bacteria</taxon>
        <taxon>Bacillati</taxon>
        <taxon>Cyanobacteriota</taxon>
        <taxon>Cyanophyceae</taxon>
        <taxon>Oscillatoriophycideae</taxon>
        <taxon>Chroococcales</taxon>
        <taxon>Microcystaceae</taxon>
        <taxon>Microcystis</taxon>
    </lineage>
</organism>
<reference evidence="2" key="1">
    <citation type="submission" date="2019-04" db="EMBL/GenBank/DDBJ databases">
        <title>Microviridin 1777: A Toxic Chymotrypsin Inhibitor Discovered by a Metabologenomic Approach.</title>
        <authorList>
            <person name="Sieber S."/>
            <person name="Grendelmeier S.M."/>
            <person name="Harris L.A."/>
            <person name="Mitchell D.A."/>
            <person name="Gademann K."/>
        </authorList>
    </citation>
    <scope>NUCLEOTIDE SEQUENCE [LARGE SCALE GENOMIC DNA]</scope>
    <source>
        <strain evidence="2">EAWAG127a</strain>
    </source>
</reference>
<protein>
    <submittedName>
        <fullName evidence="1">Uncharacterized protein</fullName>
    </submittedName>
</protein>
<comment type="caution">
    <text evidence="1">The sequence shown here is derived from an EMBL/GenBank/DDBJ whole genome shotgun (WGS) entry which is preliminary data.</text>
</comment>
<sequence>MNSLTWLKQKVNSQTSDLTVESADIRVIGDRRSGKTVYMASLAYWPNANPNSPVQTVTPIGDLLASQELIKYAQDVLEQGLELKGTPLKPNVVEVKDYGLQILLKDRFKLSKLGSPSVKLTVNCKDYGGEFFKDLIRKSNNSLLMDYLDDCIRSTGILFLVDGTAHAKDQEYANSLELFFAALDQADLQHKQRRIALSISKCELSQLWTGRHNPRGLMDSLFPKMMGKLETWQSRKLGFVDYFALSSFGTLGKEYPQPNTILKQRDRGGTTSVIKETRKWRPFGLVSPIYWLCTGQRHKALDED</sequence>
<dbReference type="AlphaFoldDB" id="A0A5J5LVA9"/>
<gene>
    <name evidence="1" type="ORF">EZJ55_13615</name>
</gene>
<evidence type="ECO:0000313" key="2">
    <source>
        <dbReference type="Proteomes" id="UP000325636"/>
    </source>
</evidence>
<dbReference type="Proteomes" id="UP000325636">
    <property type="component" value="Unassembled WGS sequence"/>
</dbReference>
<evidence type="ECO:0000313" key="1">
    <source>
        <dbReference type="EMBL" id="KAB0241450.1"/>
    </source>
</evidence>
<proteinExistence type="predicted"/>
<accession>A0A5J5LVA9</accession>